<dbReference type="PROSITE" id="PS50166">
    <property type="entry name" value="IMPORTIN_B_NT"/>
    <property type="match status" value="1"/>
</dbReference>
<dbReference type="GO" id="GO:0005829">
    <property type="term" value="C:cytosol"/>
    <property type="evidence" value="ECO:0007669"/>
    <property type="project" value="TreeGrafter"/>
</dbReference>
<dbReference type="OrthoDB" id="3268246at2759"/>
<dbReference type="Pfam" id="PF03378">
    <property type="entry name" value="CAS_CSE1"/>
    <property type="match status" value="1"/>
</dbReference>
<dbReference type="AlphaFoldDB" id="A0A8H7UG30"/>
<dbReference type="SMART" id="SM00913">
    <property type="entry name" value="IBN_N"/>
    <property type="match status" value="1"/>
</dbReference>
<dbReference type="GO" id="GO:0006606">
    <property type="term" value="P:protein import into nucleus"/>
    <property type="evidence" value="ECO:0007669"/>
    <property type="project" value="TreeGrafter"/>
</dbReference>
<dbReference type="InterPro" id="IPR013713">
    <property type="entry name" value="XPO2_central"/>
</dbReference>
<name>A0A8H7UG30_MORIS</name>
<feature type="domain" description="Importin N-terminal" evidence="8">
    <location>
        <begin position="27"/>
        <end position="101"/>
    </location>
</feature>
<reference evidence="9" key="1">
    <citation type="submission" date="2020-12" db="EMBL/GenBank/DDBJ databases">
        <title>Metabolic potential, ecology and presence of endohyphal bacteria is reflected in genomic diversity of Mucoromycotina.</title>
        <authorList>
            <person name="Muszewska A."/>
            <person name="Okrasinska A."/>
            <person name="Steczkiewicz K."/>
            <person name="Drgas O."/>
            <person name="Orlowska M."/>
            <person name="Perlinska-Lenart U."/>
            <person name="Aleksandrzak-Piekarczyk T."/>
            <person name="Szatraj K."/>
            <person name="Zielenkiewicz U."/>
            <person name="Pilsyk S."/>
            <person name="Malc E."/>
            <person name="Mieczkowski P."/>
            <person name="Kruszewska J.S."/>
            <person name="Biernat P."/>
            <person name="Pawlowska J."/>
        </authorList>
    </citation>
    <scope>NUCLEOTIDE SEQUENCE</scope>
    <source>
        <strain evidence="9">WA0000067209</strain>
    </source>
</reference>
<accession>A0A8H7UG30</accession>
<dbReference type="Pfam" id="PF08506">
    <property type="entry name" value="Cse1"/>
    <property type="match status" value="1"/>
</dbReference>
<evidence type="ECO:0000259" key="8">
    <source>
        <dbReference type="PROSITE" id="PS50166"/>
    </source>
</evidence>
<dbReference type="FunFam" id="1.25.10.10:FF:000057">
    <property type="entry name" value="Exportin-2 isoform 1"/>
    <property type="match status" value="1"/>
</dbReference>
<dbReference type="GO" id="GO:0031267">
    <property type="term" value="F:small GTPase binding"/>
    <property type="evidence" value="ECO:0007669"/>
    <property type="project" value="InterPro"/>
</dbReference>
<comment type="similarity">
    <text evidence="3">Belongs to the XPO2/CSE1 family.</text>
</comment>
<evidence type="ECO:0000256" key="7">
    <source>
        <dbReference type="ARBA" id="ARBA00023242"/>
    </source>
</evidence>
<evidence type="ECO:0000313" key="10">
    <source>
        <dbReference type="Proteomes" id="UP000654370"/>
    </source>
</evidence>
<comment type="caution">
    <text evidence="9">The sequence shown here is derived from an EMBL/GenBank/DDBJ whole genome shotgun (WGS) entry which is preliminary data.</text>
</comment>
<evidence type="ECO:0000256" key="5">
    <source>
        <dbReference type="ARBA" id="ARBA00022490"/>
    </source>
</evidence>
<keyword evidence="10" id="KW-1185">Reference proteome</keyword>
<dbReference type="InterPro" id="IPR005043">
    <property type="entry name" value="XPO2_C"/>
</dbReference>
<organism evidence="9 10">
    <name type="scientific">Mortierella isabellina</name>
    <name type="common">Filamentous fungus</name>
    <name type="synonym">Umbelopsis isabellina</name>
    <dbReference type="NCBI Taxonomy" id="91625"/>
    <lineage>
        <taxon>Eukaryota</taxon>
        <taxon>Fungi</taxon>
        <taxon>Fungi incertae sedis</taxon>
        <taxon>Mucoromycota</taxon>
        <taxon>Mucoromycotina</taxon>
        <taxon>Umbelopsidomycetes</taxon>
        <taxon>Umbelopsidales</taxon>
        <taxon>Umbelopsidaceae</taxon>
        <taxon>Umbelopsis</taxon>
    </lineage>
</organism>
<sequence length="983" mass="111379">MEINDQTYGALQQYLRQTFDPSTQKQAEQSLAQVEVQRNFPLLVIKLIGDQSADPTTRFAAALFFKNYVKRHWVPDDENANKIALEDRAAVKAQLVDLMIAVPEKIQLQVSEAVSIIAASDFPDDWEQLLPNLIGKLSTTDYQVNNGVLQTAHSIFKPWRSQFRSDRLFMDIQYVLKDFCEPYKQLFATTDKLITDYANDKAALQVLSQSLLLLVKIYYDLNCQDLPEFFEDNMPYFMELLHKYLTYNNSNLETDDEDEAGVLEKVKSGICEIVELYTQRYEEEFQQLPTFFSTVLQLLSSTSQDPKYDVLASKALSFLNSVVRLHKHSNIYGTEDTLKQLCEKIALPNMALRTIDEELFEDDPIEYIRRDLEGSDSDTRRRAAADFVRGLMEHFESQVTAIFLGYIQHFLQQYTTNPDAYWKDKNTAIFLLTAVATKSGTAQHGATTINPHIDVIDFFSKYILADLQSPVTAGNPILKVDAIKYLYTFRHQLTKEQLVTVFPLLVEHLKSDNYVVYTYSAVAIERILFIKKVNAMLFTQADIQPYAETLLELLFKQIEKGQTPEKLAENDYLMRAIMRVIITSRQGMTPYVNIIMGKLTNILAVVSKNPSNPRFNHYVFESIGALIRFICPSSPAAVEEFENLLFGPFQVILAQDIQEFTPYVFQLLAQLLDFHTGKDLSEAYIALLDPLLNPALWEYGNIPALVPLVQSYLSRGVNTILARNKLTPILGVFQKLMASRQHDHYGFGILSAIVVNVPLDVITPYLRAIITYVLTRLQSKTSKSTGQLVHDKFTRSMLLWICLFLALDKQPGGADTVIEAFDSLQPNLFFQMLNLVVLPELQKVAEAKDRKTCAVGLTRLLTQSEKMLTDPYVGAWPTVLTALLKLLELPQDLAGDDLDELYTFDLEDTGYGATFAKLATAAPVKEDYVPSITDPTVFLAQSILALNQRHPGKVLALLQQSEGAGDFLPKYFKNANLDMAQLS</sequence>
<comment type="subcellular location">
    <subcellularLocation>
        <location evidence="2">Cytoplasm</location>
    </subcellularLocation>
    <subcellularLocation>
        <location evidence="1">Nucleus</location>
    </subcellularLocation>
</comment>
<dbReference type="GO" id="GO:0006611">
    <property type="term" value="P:protein export from nucleus"/>
    <property type="evidence" value="ECO:0007669"/>
    <property type="project" value="TreeGrafter"/>
</dbReference>
<gene>
    <name evidence="9" type="ORF">INT43_003201</name>
</gene>
<evidence type="ECO:0000256" key="6">
    <source>
        <dbReference type="ARBA" id="ARBA00022927"/>
    </source>
</evidence>
<evidence type="ECO:0000256" key="3">
    <source>
        <dbReference type="ARBA" id="ARBA00008669"/>
    </source>
</evidence>
<evidence type="ECO:0000256" key="4">
    <source>
        <dbReference type="ARBA" id="ARBA00022448"/>
    </source>
</evidence>
<evidence type="ECO:0000256" key="1">
    <source>
        <dbReference type="ARBA" id="ARBA00004123"/>
    </source>
</evidence>
<dbReference type="PANTHER" id="PTHR10997:SF8">
    <property type="entry name" value="EXPORTIN-2"/>
    <property type="match status" value="1"/>
</dbReference>
<keyword evidence="5" id="KW-0963">Cytoplasm</keyword>
<dbReference type="InterPro" id="IPR016024">
    <property type="entry name" value="ARM-type_fold"/>
</dbReference>
<evidence type="ECO:0000313" key="9">
    <source>
        <dbReference type="EMBL" id="KAG2177954.1"/>
    </source>
</evidence>
<evidence type="ECO:0000256" key="2">
    <source>
        <dbReference type="ARBA" id="ARBA00004496"/>
    </source>
</evidence>
<keyword evidence="4" id="KW-0813">Transport</keyword>
<proteinExistence type="inferred from homology"/>
<dbReference type="Pfam" id="PF03810">
    <property type="entry name" value="IBN_N"/>
    <property type="match status" value="1"/>
</dbReference>
<dbReference type="InterPro" id="IPR001494">
    <property type="entry name" value="Importin-beta_N"/>
</dbReference>
<dbReference type="PANTHER" id="PTHR10997">
    <property type="entry name" value="IMPORTIN-7, 8, 11"/>
    <property type="match status" value="1"/>
</dbReference>
<protein>
    <recommendedName>
        <fullName evidence="8">Importin N-terminal domain-containing protein</fullName>
    </recommendedName>
</protein>
<dbReference type="EMBL" id="JAEPQZ010000008">
    <property type="protein sequence ID" value="KAG2177954.1"/>
    <property type="molecule type" value="Genomic_DNA"/>
</dbReference>
<keyword evidence="7" id="KW-0539">Nucleus</keyword>
<keyword evidence="6" id="KW-0653">Protein transport</keyword>
<dbReference type="InterPro" id="IPR011989">
    <property type="entry name" value="ARM-like"/>
</dbReference>
<dbReference type="Proteomes" id="UP000654370">
    <property type="component" value="Unassembled WGS sequence"/>
</dbReference>
<dbReference type="GO" id="GO:0005049">
    <property type="term" value="F:nuclear export signal receptor activity"/>
    <property type="evidence" value="ECO:0007669"/>
    <property type="project" value="TreeGrafter"/>
</dbReference>
<dbReference type="GO" id="GO:0005635">
    <property type="term" value="C:nuclear envelope"/>
    <property type="evidence" value="ECO:0007669"/>
    <property type="project" value="TreeGrafter"/>
</dbReference>
<dbReference type="Gene3D" id="1.25.10.10">
    <property type="entry name" value="Leucine-rich Repeat Variant"/>
    <property type="match status" value="1"/>
</dbReference>
<dbReference type="SUPFAM" id="SSF48371">
    <property type="entry name" value="ARM repeat"/>
    <property type="match status" value="1"/>
</dbReference>